<accession>A0A3T0MZG3</accession>
<dbReference type="AlphaFoldDB" id="A0A3T0MZG3"/>
<dbReference type="Proteomes" id="UP000283063">
    <property type="component" value="Chromosome"/>
</dbReference>
<dbReference type="RefSeq" id="WP_127747680.1">
    <property type="nucleotide sequence ID" value="NZ_CP033219.1"/>
</dbReference>
<keyword evidence="2" id="KW-1185">Reference proteome</keyword>
<evidence type="ECO:0000313" key="1">
    <source>
        <dbReference type="EMBL" id="AZV77132.1"/>
    </source>
</evidence>
<name>A0A3T0MZG3_9RHOB</name>
<sequence>MKFYHHEIEQPFLIEPIMLARDLALFASIRFVSRTYPPAEPLNISTTADAVLDRGVEGLLLVDIWADPNGETNCGAAVFDIGREVMNLGGHKISGDWTGAGLLFLMIAMAQNVMGWNRYLVGVNELGGW</sequence>
<protein>
    <submittedName>
        <fullName evidence="1">Uncharacterized protein</fullName>
    </submittedName>
</protein>
<reference evidence="1 2" key="1">
    <citation type="submission" date="2018-10" db="EMBL/GenBank/DDBJ databases">
        <title>Parasedimentitalea marina sp. nov., a psychrophilic bacterium isolated from deep seawater of the New Britain Trench.</title>
        <authorList>
            <person name="Cao J."/>
        </authorList>
    </citation>
    <scope>NUCLEOTIDE SEQUENCE [LARGE SCALE GENOMIC DNA]</scope>
    <source>
        <strain evidence="1 2">W43</strain>
    </source>
</reference>
<organism evidence="1 2">
    <name type="scientific">Parasedimentitalea marina</name>
    <dbReference type="NCBI Taxonomy" id="2483033"/>
    <lineage>
        <taxon>Bacteria</taxon>
        <taxon>Pseudomonadati</taxon>
        <taxon>Pseudomonadota</taxon>
        <taxon>Alphaproteobacteria</taxon>
        <taxon>Rhodobacterales</taxon>
        <taxon>Paracoccaceae</taxon>
        <taxon>Parasedimentitalea</taxon>
    </lineage>
</organism>
<proteinExistence type="predicted"/>
<dbReference type="OrthoDB" id="9983175at2"/>
<evidence type="ECO:0000313" key="2">
    <source>
        <dbReference type="Proteomes" id="UP000283063"/>
    </source>
</evidence>
<dbReference type="KEGG" id="sedi:EBB79_03980"/>
<gene>
    <name evidence="1" type="ORF">EBB79_03980</name>
</gene>
<dbReference type="EMBL" id="CP033219">
    <property type="protein sequence ID" value="AZV77132.1"/>
    <property type="molecule type" value="Genomic_DNA"/>
</dbReference>